<dbReference type="PROSITE" id="PS00627">
    <property type="entry name" value="GHMP_KINASES_ATP"/>
    <property type="match status" value="1"/>
</dbReference>
<dbReference type="AlphaFoldDB" id="A0A382P7N5"/>
<reference evidence="6" key="1">
    <citation type="submission" date="2018-05" db="EMBL/GenBank/DDBJ databases">
        <authorList>
            <person name="Lanie J.A."/>
            <person name="Ng W.-L."/>
            <person name="Kazmierczak K.M."/>
            <person name="Andrzejewski T.M."/>
            <person name="Davidsen T.M."/>
            <person name="Wayne K.J."/>
            <person name="Tettelin H."/>
            <person name="Glass J.I."/>
            <person name="Rusch D."/>
            <person name="Podicherti R."/>
            <person name="Tsui H.-C.T."/>
            <person name="Winkler M.E."/>
        </authorList>
    </citation>
    <scope>NUCLEOTIDE SEQUENCE</scope>
</reference>
<gene>
    <name evidence="6" type="ORF">METZ01_LOCUS320786</name>
</gene>
<keyword evidence="1" id="KW-0808">Transferase</keyword>
<accession>A0A382P7N5</accession>
<dbReference type="PRINTS" id="PR00960">
    <property type="entry name" value="LMBPPROTEIN"/>
</dbReference>
<evidence type="ECO:0000313" key="6">
    <source>
        <dbReference type="EMBL" id="SVC67932.1"/>
    </source>
</evidence>
<dbReference type="InterPro" id="IPR006204">
    <property type="entry name" value="GHMP_kinase_N_dom"/>
</dbReference>
<protein>
    <recommendedName>
        <fullName evidence="5">GHMP kinase N-terminal domain-containing protein</fullName>
    </recommendedName>
</protein>
<keyword evidence="2" id="KW-0547">Nucleotide-binding</keyword>
<dbReference type="Gene3D" id="3.30.230.120">
    <property type="match status" value="1"/>
</dbReference>
<dbReference type="GO" id="GO:0005524">
    <property type="term" value="F:ATP binding"/>
    <property type="evidence" value="ECO:0007669"/>
    <property type="project" value="UniProtKB-KW"/>
</dbReference>
<name>A0A382P7N5_9ZZZZ</name>
<evidence type="ECO:0000256" key="4">
    <source>
        <dbReference type="ARBA" id="ARBA00022840"/>
    </source>
</evidence>
<proteinExistence type="predicted"/>
<dbReference type="Pfam" id="PF00288">
    <property type="entry name" value="GHMP_kinases_N"/>
    <property type="match status" value="1"/>
</dbReference>
<feature type="non-terminal residue" evidence="6">
    <location>
        <position position="153"/>
    </location>
</feature>
<keyword evidence="3" id="KW-0418">Kinase</keyword>
<evidence type="ECO:0000256" key="1">
    <source>
        <dbReference type="ARBA" id="ARBA00022679"/>
    </source>
</evidence>
<organism evidence="6">
    <name type="scientific">marine metagenome</name>
    <dbReference type="NCBI Taxonomy" id="408172"/>
    <lineage>
        <taxon>unclassified sequences</taxon>
        <taxon>metagenomes</taxon>
        <taxon>ecological metagenomes</taxon>
    </lineage>
</organism>
<sequence>MDFVVTRAPFRISFAGGGTDLPSFYEKELGTIVSTTINKYVYVMVNKCRPLLTKGIDDVGRYHIRLSYSSTENVQSVDQIQHPIVREALKLVGLDIPLDIATMADVPAGNGLGSSGTFSVALLHALHLVKGEDVGPAQLASEAAQIEICLLDR</sequence>
<evidence type="ECO:0000256" key="3">
    <source>
        <dbReference type="ARBA" id="ARBA00022777"/>
    </source>
</evidence>
<dbReference type="InterPro" id="IPR020568">
    <property type="entry name" value="Ribosomal_Su5_D2-typ_SF"/>
</dbReference>
<dbReference type="GO" id="GO:0016301">
    <property type="term" value="F:kinase activity"/>
    <property type="evidence" value="ECO:0007669"/>
    <property type="project" value="UniProtKB-KW"/>
</dbReference>
<dbReference type="InterPro" id="IPR006203">
    <property type="entry name" value="GHMP_knse_ATP-bd_CS"/>
</dbReference>
<evidence type="ECO:0000259" key="5">
    <source>
        <dbReference type="Pfam" id="PF00288"/>
    </source>
</evidence>
<feature type="domain" description="GHMP kinase N-terminal" evidence="5">
    <location>
        <begin position="88"/>
        <end position="148"/>
    </location>
</feature>
<keyword evidence="4" id="KW-0067">ATP-binding</keyword>
<evidence type="ECO:0000256" key="2">
    <source>
        <dbReference type="ARBA" id="ARBA00022741"/>
    </source>
</evidence>
<dbReference type="InterPro" id="IPR001174">
    <property type="entry name" value="HddA/FKP"/>
</dbReference>
<dbReference type="SUPFAM" id="SSF54211">
    <property type="entry name" value="Ribosomal protein S5 domain 2-like"/>
    <property type="match status" value="1"/>
</dbReference>
<dbReference type="EMBL" id="UINC01104631">
    <property type="protein sequence ID" value="SVC67932.1"/>
    <property type="molecule type" value="Genomic_DNA"/>
</dbReference>